<dbReference type="InterPro" id="IPR029045">
    <property type="entry name" value="ClpP/crotonase-like_dom_sf"/>
</dbReference>
<keyword evidence="3" id="KW-0378">Hydrolase</keyword>
<dbReference type="OrthoDB" id="43580at2759"/>
<dbReference type="SMART" id="SM00228">
    <property type="entry name" value="PDZ"/>
    <property type="match status" value="1"/>
</dbReference>
<evidence type="ECO:0000313" key="6">
    <source>
        <dbReference type="EMBL" id="KAG8464297.1"/>
    </source>
</evidence>
<evidence type="ECO:0000313" key="7">
    <source>
        <dbReference type="Proteomes" id="UP000751190"/>
    </source>
</evidence>
<keyword evidence="2" id="KW-0645">Protease</keyword>
<dbReference type="Proteomes" id="UP000751190">
    <property type="component" value="Unassembled WGS sequence"/>
</dbReference>
<dbReference type="InterPro" id="IPR001478">
    <property type="entry name" value="PDZ"/>
</dbReference>
<dbReference type="Pfam" id="PF03572">
    <property type="entry name" value="Peptidase_S41"/>
    <property type="match status" value="1"/>
</dbReference>
<gene>
    <name evidence="6" type="ORF">KFE25_003360</name>
</gene>
<comment type="caution">
    <text evidence="6">The sequence shown here is derived from an EMBL/GenBank/DDBJ whole genome shotgun (WGS) entry which is preliminary data.</text>
</comment>
<dbReference type="AlphaFoldDB" id="A0A8J5XM86"/>
<keyword evidence="4" id="KW-0720">Serine protease</keyword>
<evidence type="ECO:0000256" key="1">
    <source>
        <dbReference type="ARBA" id="ARBA00009179"/>
    </source>
</evidence>
<accession>A0A8J5XM86</accession>
<dbReference type="SMART" id="SM00245">
    <property type="entry name" value="TSPc"/>
    <property type="match status" value="1"/>
</dbReference>
<name>A0A8J5XM86_DIALT</name>
<dbReference type="Pfam" id="PF17820">
    <property type="entry name" value="PDZ_6"/>
    <property type="match status" value="1"/>
</dbReference>
<reference evidence="6" key="1">
    <citation type="submission" date="2021-05" db="EMBL/GenBank/DDBJ databases">
        <title>The genome of the haptophyte Pavlova lutheri (Diacronema luteri, Pavlovales) - a model for lipid biosynthesis in eukaryotic algae.</title>
        <authorList>
            <person name="Hulatt C.J."/>
            <person name="Posewitz M.C."/>
        </authorList>
    </citation>
    <scope>NUCLEOTIDE SEQUENCE</scope>
    <source>
        <strain evidence="6">NIVA-4/92</strain>
    </source>
</reference>
<dbReference type="PANTHER" id="PTHR32060">
    <property type="entry name" value="TAIL-SPECIFIC PROTEASE"/>
    <property type="match status" value="1"/>
</dbReference>
<comment type="similarity">
    <text evidence="1">Belongs to the peptidase S41A family.</text>
</comment>
<dbReference type="Gene3D" id="3.30.750.44">
    <property type="match status" value="1"/>
</dbReference>
<evidence type="ECO:0000256" key="2">
    <source>
        <dbReference type="ARBA" id="ARBA00022670"/>
    </source>
</evidence>
<dbReference type="InterPro" id="IPR036034">
    <property type="entry name" value="PDZ_sf"/>
</dbReference>
<dbReference type="Gene3D" id="2.30.42.10">
    <property type="match status" value="1"/>
</dbReference>
<dbReference type="GO" id="GO:0006508">
    <property type="term" value="P:proteolysis"/>
    <property type="evidence" value="ECO:0007669"/>
    <property type="project" value="UniProtKB-KW"/>
</dbReference>
<dbReference type="GO" id="GO:0004175">
    <property type="term" value="F:endopeptidase activity"/>
    <property type="evidence" value="ECO:0007669"/>
    <property type="project" value="TreeGrafter"/>
</dbReference>
<proteinExistence type="inferred from homology"/>
<dbReference type="InterPro" id="IPR004447">
    <property type="entry name" value="Peptidase_S41A"/>
</dbReference>
<dbReference type="InterPro" id="IPR005151">
    <property type="entry name" value="Tail-specific_protease"/>
</dbReference>
<dbReference type="SUPFAM" id="SSF50156">
    <property type="entry name" value="PDZ domain-like"/>
    <property type="match status" value="1"/>
</dbReference>
<dbReference type="OMA" id="TEFNASC"/>
<dbReference type="GO" id="GO:0008236">
    <property type="term" value="F:serine-type peptidase activity"/>
    <property type="evidence" value="ECO:0007669"/>
    <property type="project" value="UniProtKB-KW"/>
</dbReference>
<evidence type="ECO:0000256" key="4">
    <source>
        <dbReference type="ARBA" id="ARBA00022825"/>
    </source>
</evidence>
<dbReference type="InterPro" id="IPR041489">
    <property type="entry name" value="PDZ_6"/>
</dbReference>
<dbReference type="Gene3D" id="3.90.226.10">
    <property type="entry name" value="2-enoyl-CoA Hydratase, Chain A, domain 1"/>
    <property type="match status" value="1"/>
</dbReference>
<protein>
    <recommendedName>
        <fullName evidence="5">PDZ domain-containing protein</fullName>
    </recommendedName>
</protein>
<evidence type="ECO:0000259" key="5">
    <source>
        <dbReference type="PROSITE" id="PS50106"/>
    </source>
</evidence>
<dbReference type="PROSITE" id="PS50106">
    <property type="entry name" value="PDZ"/>
    <property type="match status" value="1"/>
</dbReference>
<feature type="domain" description="PDZ" evidence="5">
    <location>
        <begin position="166"/>
        <end position="238"/>
    </location>
</feature>
<dbReference type="CDD" id="cd07560">
    <property type="entry name" value="Peptidase_S41_CPP"/>
    <property type="match status" value="1"/>
</dbReference>
<organism evidence="6 7">
    <name type="scientific">Diacronema lutheri</name>
    <name type="common">Unicellular marine alga</name>
    <name type="synonym">Monochrysis lutheri</name>
    <dbReference type="NCBI Taxonomy" id="2081491"/>
    <lineage>
        <taxon>Eukaryota</taxon>
        <taxon>Haptista</taxon>
        <taxon>Haptophyta</taxon>
        <taxon>Pavlovophyceae</taxon>
        <taxon>Pavlovales</taxon>
        <taxon>Pavlovaceae</taxon>
        <taxon>Diacronema</taxon>
    </lineage>
</organism>
<keyword evidence="7" id="KW-1185">Reference proteome</keyword>
<sequence>MMALTSALQLASSGATGRAHVAPVALPPRVLSACARPARLAQRPAPTAAGGALRALAVALALLVHVRLPTPELAARAEAPPAVEAPLLSPLEEAWDYADRYFIDRTFGGHDWKAVRARLVDGTRADMPDDDVDSRAKEMYALLGDKYSRALSPREAAALAKYDVTGINVNVMRRPSDGALIVSSVPPKGSESERAGVRFGDTVLGINGVSMAGKSPFDALEVIQSKADDTVTIDLRRAAADGAPVGGEYTVSLQRSFTASDAVRSRLVHVGSGADAMDVGYVQLSEFNSVGKRQVGQTLRSLAERGADGYVLDLRGNRGGVLEGALGIGGFFMGRGAAVVNVVDGFGSMTTYAASEDLIVPPSAPVAVLVDSKSASASEVLAGALRDSCRATIIGDGTYGKGVIQGVFGLRNGGAVVLTLAKYQSPSGAEINGVGVVPNVRTRLLSSALPPLLDRDVDFSIHAAASARLGGQPGGGSVGAACPTSTLTAPSAAAATSE</sequence>
<evidence type="ECO:0000256" key="3">
    <source>
        <dbReference type="ARBA" id="ARBA00022801"/>
    </source>
</evidence>
<dbReference type="SUPFAM" id="SSF52096">
    <property type="entry name" value="ClpP/crotonase"/>
    <property type="match status" value="1"/>
</dbReference>
<dbReference type="EMBL" id="JAGTXO010000013">
    <property type="protein sequence ID" value="KAG8464297.1"/>
    <property type="molecule type" value="Genomic_DNA"/>
</dbReference>
<dbReference type="PANTHER" id="PTHR32060:SF22">
    <property type="entry name" value="CARBOXYL-TERMINAL-PROCESSING PEPTIDASE 3, CHLOROPLASTIC"/>
    <property type="match status" value="1"/>
</dbReference>